<comment type="caution">
    <text evidence="1">The sequence shown here is derived from an EMBL/GenBank/DDBJ whole genome shotgun (WGS) entry which is preliminary data.</text>
</comment>
<evidence type="ECO:0000313" key="1">
    <source>
        <dbReference type="EMBL" id="CAF1683908.1"/>
    </source>
</evidence>
<dbReference type="Proteomes" id="UP000663829">
    <property type="component" value="Unassembled WGS sequence"/>
</dbReference>
<protein>
    <submittedName>
        <fullName evidence="1">Uncharacterized protein</fullName>
    </submittedName>
</protein>
<feature type="non-terminal residue" evidence="1">
    <location>
        <position position="1"/>
    </location>
</feature>
<dbReference type="Proteomes" id="UP000681722">
    <property type="component" value="Unassembled WGS sequence"/>
</dbReference>
<dbReference type="EMBL" id="CAJNOQ010068879">
    <property type="protein sequence ID" value="CAF1683908.1"/>
    <property type="molecule type" value="Genomic_DNA"/>
</dbReference>
<gene>
    <name evidence="1" type="ORF">GPM918_LOCUS46676</name>
    <name evidence="2" type="ORF">SRO942_LOCUS51337</name>
</gene>
<evidence type="ECO:0000313" key="3">
    <source>
        <dbReference type="Proteomes" id="UP000663829"/>
    </source>
</evidence>
<accession>A0A816H775</accession>
<name>A0A816H775_9BILA</name>
<organism evidence="1 3">
    <name type="scientific">Didymodactylos carnosus</name>
    <dbReference type="NCBI Taxonomy" id="1234261"/>
    <lineage>
        <taxon>Eukaryota</taxon>
        <taxon>Metazoa</taxon>
        <taxon>Spiralia</taxon>
        <taxon>Gnathifera</taxon>
        <taxon>Rotifera</taxon>
        <taxon>Eurotatoria</taxon>
        <taxon>Bdelloidea</taxon>
        <taxon>Philodinida</taxon>
        <taxon>Philodinidae</taxon>
        <taxon>Didymodactylos</taxon>
    </lineage>
</organism>
<keyword evidence="3" id="KW-1185">Reference proteome</keyword>
<reference evidence="1" key="1">
    <citation type="submission" date="2021-02" db="EMBL/GenBank/DDBJ databases">
        <authorList>
            <person name="Nowell W R."/>
        </authorList>
    </citation>
    <scope>NUCLEOTIDE SEQUENCE</scope>
</reference>
<sequence length="46" mass="5279">PRTDALVKARIQFESDLLLVGELRKIEKEAIEQTVQELDQLTESKP</sequence>
<dbReference type="EMBL" id="CAJOBC010160513">
    <property type="protein sequence ID" value="CAF4696616.1"/>
    <property type="molecule type" value="Genomic_DNA"/>
</dbReference>
<proteinExistence type="predicted"/>
<dbReference type="AlphaFoldDB" id="A0A816H775"/>
<evidence type="ECO:0000313" key="2">
    <source>
        <dbReference type="EMBL" id="CAF4696616.1"/>
    </source>
</evidence>
<feature type="non-terminal residue" evidence="1">
    <location>
        <position position="46"/>
    </location>
</feature>